<gene>
    <name evidence="1" type="ORF">S01H1_29186</name>
</gene>
<reference evidence="1" key="1">
    <citation type="journal article" date="2014" name="Front. Microbiol.">
        <title>High frequency of phylogenetically diverse reductive dehalogenase-homologous genes in deep subseafloor sedimentary metagenomes.</title>
        <authorList>
            <person name="Kawai M."/>
            <person name="Futagami T."/>
            <person name="Toyoda A."/>
            <person name="Takaki Y."/>
            <person name="Nishi S."/>
            <person name="Hori S."/>
            <person name="Arai W."/>
            <person name="Tsubouchi T."/>
            <person name="Morono Y."/>
            <person name="Uchiyama I."/>
            <person name="Ito T."/>
            <person name="Fujiyama A."/>
            <person name="Inagaki F."/>
            <person name="Takami H."/>
        </authorList>
    </citation>
    <scope>NUCLEOTIDE SEQUENCE</scope>
    <source>
        <strain evidence="1">Expedition CK06-06</strain>
    </source>
</reference>
<dbReference type="AlphaFoldDB" id="X0UIG2"/>
<organism evidence="1">
    <name type="scientific">marine sediment metagenome</name>
    <dbReference type="NCBI Taxonomy" id="412755"/>
    <lineage>
        <taxon>unclassified sequences</taxon>
        <taxon>metagenomes</taxon>
        <taxon>ecological metagenomes</taxon>
    </lineage>
</organism>
<protein>
    <recommendedName>
        <fullName evidence="2">Xylose isomerase-like TIM barrel domain-containing protein</fullName>
    </recommendedName>
</protein>
<proteinExistence type="predicted"/>
<feature type="non-terminal residue" evidence="1">
    <location>
        <position position="37"/>
    </location>
</feature>
<evidence type="ECO:0008006" key="2">
    <source>
        <dbReference type="Google" id="ProtNLM"/>
    </source>
</evidence>
<accession>X0UIG2</accession>
<evidence type="ECO:0000313" key="1">
    <source>
        <dbReference type="EMBL" id="GAF88305.1"/>
    </source>
</evidence>
<dbReference type="EMBL" id="BARS01017881">
    <property type="protein sequence ID" value="GAF88305.1"/>
    <property type="molecule type" value="Genomic_DNA"/>
</dbReference>
<name>X0UIG2_9ZZZZ</name>
<sequence length="37" mass="4123">MGAVNVGLNAEFSRSSDKPFEWAVEAAAEMGYQWFEP</sequence>
<comment type="caution">
    <text evidence="1">The sequence shown here is derived from an EMBL/GenBank/DDBJ whole genome shotgun (WGS) entry which is preliminary data.</text>
</comment>